<comment type="caution">
    <text evidence="2">The sequence shown here is derived from an EMBL/GenBank/DDBJ whole genome shotgun (WGS) entry which is preliminary data.</text>
</comment>
<dbReference type="InterPro" id="IPR012337">
    <property type="entry name" value="RNaseH-like_sf"/>
</dbReference>
<keyword evidence="3" id="KW-1185">Reference proteome</keyword>
<dbReference type="EMBL" id="MJEQ01000445">
    <property type="protein sequence ID" value="OIT36331.1"/>
    <property type="molecule type" value="Genomic_DNA"/>
</dbReference>
<dbReference type="InterPro" id="IPR052929">
    <property type="entry name" value="RNase_H-like_EbsB-rel"/>
</dbReference>
<evidence type="ECO:0000313" key="3">
    <source>
        <dbReference type="Proteomes" id="UP000187609"/>
    </source>
</evidence>
<dbReference type="Proteomes" id="UP000187609">
    <property type="component" value="Unassembled WGS sequence"/>
</dbReference>
<accession>A0A314L3Q4</accession>
<evidence type="ECO:0000256" key="1">
    <source>
        <dbReference type="SAM" id="MobiDB-lite"/>
    </source>
</evidence>
<dbReference type="GO" id="GO:0003676">
    <property type="term" value="F:nucleic acid binding"/>
    <property type="evidence" value="ECO:0007669"/>
    <property type="project" value="InterPro"/>
</dbReference>
<dbReference type="PANTHER" id="PTHR47074">
    <property type="entry name" value="BNAC02G40300D PROTEIN"/>
    <property type="match status" value="1"/>
</dbReference>
<gene>
    <name evidence="2" type="ORF">A4A49_52450</name>
</gene>
<sequence length="161" mass="17659">MVLFSINSDINQLLKAYYPDISWPFDWSNLLSVVENLQYHTSITSVAWRNPGTGFVKVNSDGSALNNPGKIGAGVIIIDLKDHLIHVIASPLGEGSNNLAETQAATLGMQWKSDLFMAQPFDVSPVWGIRSNAQSSEETPMTNKPIGTLEKARNTTLSREK</sequence>
<dbReference type="Gene3D" id="3.30.420.10">
    <property type="entry name" value="Ribonuclease H-like superfamily/Ribonuclease H"/>
    <property type="match status" value="1"/>
</dbReference>
<name>A0A314L3Q4_NICAT</name>
<proteinExistence type="predicted"/>
<dbReference type="AlphaFoldDB" id="A0A314L3Q4"/>
<reference evidence="2" key="1">
    <citation type="submission" date="2016-11" db="EMBL/GenBank/DDBJ databases">
        <title>The genome of Nicotiana attenuata.</title>
        <authorList>
            <person name="Xu S."/>
            <person name="Brockmoeller T."/>
            <person name="Gaquerel E."/>
            <person name="Navarro A."/>
            <person name="Kuhl H."/>
            <person name="Gase K."/>
            <person name="Ling Z."/>
            <person name="Zhou W."/>
            <person name="Kreitzer C."/>
            <person name="Stanke M."/>
            <person name="Tang H."/>
            <person name="Lyons E."/>
            <person name="Pandey P."/>
            <person name="Pandey S.P."/>
            <person name="Timmermann B."/>
            <person name="Baldwin I.T."/>
        </authorList>
    </citation>
    <scope>NUCLEOTIDE SEQUENCE [LARGE SCALE GENOMIC DNA]</scope>
    <source>
        <strain evidence="2">UT</strain>
    </source>
</reference>
<dbReference type="SMR" id="A0A314L3Q4"/>
<feature type="region of interest" description="Disordered" evidence="1">
    <location>
        <begin position="132"/>
        <end position="161"/>
    </location>
</feature>
<dbReference type="SUPFAM" id="SSF53098">
    <property type="entry name" value="Ribonuclease H-like"/>
    <property type="match status" value="1"/>
</dbReference>
<dbReference type="InterPro" id="IPR036397">
    <property type="entry name" value="RNaseH_sf"/>
</dbReference>
<feature type="compositionally biased region" description="Polar residues" evidence="1">
    <location>
        <begin position="132"/>
        <end position="142"/>
    </location>
</feature>
<feature type="compositionally biased region" description="Basic and acidic residues" evidence="1">
    <location>
        <begin position="150"/>
        <end position="161"/>
    </location>
</feature>
<organism evidence="2 3">
    <name type="scientific">Nicotiana attenuata</name>
    <name type="common">Coyote tobacco</name>
    <dbReference type="NCBI Taxonomy" id="49451"/>
    <lineage>
        <taxon>Eukaryota</taxon>
        <taxon>Viridiplantae</taxon>
        <taxon>Streptophyta</taxon>
        <taxon>Embryophyta</taxon>
        <taxon>Tracheophyta</taxon>
        <taxon>Spermatophyta</taxon>
        <taxon>Magnoliopsida</taxon>
        <taxon>eudicotyledons</taxon>
        <taxon>Gunneridae</taxon>
        <taxon>Pentapetalae</taxon>
        <taxon>asterids</taxon>
        <taxon>lamiids</taxon>
        <taxon>Solanales</taxon>
        <taxon>Solanaceae</taxon>
        <taxon>Nicotianoideae</taxon>
        <taxon>Nicotianeae</taxon>
        <taxon>Nicotiana</taxon>
    </lineage>
</organism>
<dbReference type="Gramene" id="OIT36331">
    <property type="protein sequence ID" value="OIT36331"/>
    <property type="gene ID" value="A4A49_52450"/>
</dbReference>
<evidence type="ECO:0008006" key="4">
    <source>
        <dbReference type="Google" id="ProtNLM"/>
    </source>
</evidence>
<dbReference type="PANTHER" id="PTHR47074:SF11">
    <property type="entry name" value="REVERSE TRANSCRIPTASE-LIKE PROTEIN"/>
    <property type="match status" value="1"/>
</dbReference>
<protein>
    <recommendedName>
        <fullName evidence="4">RNase H type-1 domain-containing protein</fullName>
    </recommendedName>
</protein>
<evidence type="ECO:0000313" key="2">
    <source>
        <dbReference type="EMBL" id="OIT36331.1"/>
    </source>
</evidence>